<dbReference type="PRINTS" id="PR01046">
    <property type="entry name" value="TRNASYNTHPRO"/>
</dbReference>
<keyword evidence="5" id="KW-0648">Protein biosynthesis</keyword>
<evidence type="ECO:0000259" key="9">
    <source>
        <dbReference type="PROSITE" id="PS50862"/>
    </source>
</evidence>
<dbReference type="SUPFAM" id="SSF55681">
    <property type="entry name" value="Class II aaRS and biotin synthetases"/>
    <property type="match status" value="1"/>
</dbReference>
<evidence type="ECO:0000256" key="1">
    <source>
        <dbReference type="ARBA" id="ARBA00012831"/>
    </source>
</evidence>
<keyword evidence="3" id="KW-0547">Nucleotide-binding</keyword>
<dbReference type="SUPFAM" id="SSF52954">
    <property type="entry name" value="Class II aaRS ABD-related"/>
    <property type="match status" value="1"/>
</dbReference>
<feature type="domain" description="Aminoacyl-transfer RNA synthetases class-II family profile" evidence="9">
    <location>
        <begin position="53"/>
        <end position="340"/>
    </location>
</feature>
<keyword evidence="11" id="KW-1185">Reference proteome</keyword>
<dbReference type="Proteomes" id="UP000494040">
    <property type="component" value="Unassembled WGS sequence"/>
</dbReference>
<dbReference type="InterPro" id="IPR004154">
    <property type="entry name" value="Anticodon-bd"/>
</dbReference>
<dbReference type="KEGG" id="clec:106663484"/>
<dbReference type="InterPro" id="IPR050062">
    <property type="entry name" value="Pro-tRNA_synthetase"/>
</dbReference>
<dbReference type="CDD" id="cd00779">
    <property type="entry name" value="ProRS_core_prok"/>
    <property type="match status" value="1"/>
</dbReference>
<accession>A0A8I6TEF5</accession>
<evidence type="ECO:0000256" key="7">
    <source>
        <dbReference type="ARBA" id="ARBA00029731"/>
    </source>
</evidence>
<keyword evidence="2" id="KW-0436">Ligase</keyword>
<proteinExistence type="predicted"/>
<name>A0A8I6TEF5_CIMLE</name>
<dbReference type="Pfam" id="PF00587">
    <property type="entry name" value="tRNA-synt_2b"/>
    <property type="match status" value="1"/>
</dbReference>
<dbReference type="Gene3D" id="3.40.50.800">
    <property type="entry name" value="Anticodon-binding domain"/>
    <property type="match status" value="1"/>
</dbReference>
<evidence type="ECO:0000313" key="11">
    <source>
        <dbReference type="Proteomes" id="UP000494040"/>
    </source>
</evidence>
<protein>
    <recommendedName>
        <fullName evidence="1">proline--tRNA ligase</fullName>
        <ecNumber evidence="1">6.1.1.15</ecNumber>
    </recommendedName>
    <alternativeName>
        <fullName evidence="7">Prolyl-tRNA synthetase</fullName>
    </alternativeName>
</protein>
<dbReference type="GeneID" id="106663484"/>
<evidence type="ECO:0000256" key="3">
    <source>
        <dbReference type="ARBA" id="ARBA00022741"/>
    </source>
</evidence>
<dbReference type="OMA" id="NCDYAAN"/>
<dbReference type="GO" id="GO:0005739">
    <property type="term" value="C:mitochondrion"/>
    <property type="evidence" value="ECO:0007669"/>
    <property type="project" value="TreeGrafter"/>
</dbReference>
<dbReference type="EnsemblMetazoa" id="XM_014388347.2">
    <property type="protein sequence ID" value="XP_014243833.1"/>
    <property type="gene ID" value="LOC106663484"/>
</dbReference>
<dbReference type="OrthoDB" id="10267474at2759"/>
<dbReference type="PANTHER" id="PTHR42753">
    <property type="entry name" value="MITOCHONDRIAL RIBOSOME PROTEIN L39/PROLYL-TRNA LIGASE FAMILY MEMBER"/>
    <property type="match status" value="1"/>
</dbReference>
<evidence type="ECO:0000256" key="8">
    <source>
        <dbReference type="ARBA" id="ARBA00047671"/>
    </source>
</evidence>
<dbReference type="Pfam" id="PF03129">
    <property type="entry name" value="HGTP_anticodon"/>
    <property type="match status" value="1"/>
</dbReference>
<comment type="catalytic activity">
    <reaction evidence="8">
        <text>tRNA(Pro) + L-proline + ATP = L-prolyl-tRNA(Pro) + AMP + diphosphate</text>
        <dbReference type="Rhea" id="RHEA:14305"/>
        <dbReference type="Rhea" id="RHEA-COMP:9700"/>
        <dbReference type="Rhea" id="RHEA-COMP:9702"/>
        <dbReference type="ChEBI" id="CHEBI:30616"/>
        <dbReference type="ChEBI" id="CHEBI:33019"/>
        <dbReference type="ChEBI" id="CHEBI:60039"/>
        <dbReference type="ChEBI" id="CHEBI:78442"/>
        <dbReference type="ChEBI" id="CHEBI:78532"/>
        <dbReference type="ChEBI" id="CHEBI:456215"/>
        <dbReference type="EC" id="6.1.1.15"/>
    </reaction>
</comment>
<evidence type="ECO:0000313" key="10">
    <source>
        <dbReference type="EnsemblMetazoa" id="XP_014243833.1"/>
    </source>
</evidence>
<dbReference type="GO" id="GO:0004827">
    <property type="term" value="F:proline-tRNA ligase activity"/>
    <property type="evidence" value="ECO:0007669"/>
    <property type="project" value="UniProtKB-EC"/>
</dbReference>
<evidence type="ECO:0000256" key="4">
    <source>
        <dbReference type="ARBA" id="ARBA00022840"/>
    </source>
</evidence>
<dbReference type="AlphaFoldDB" id="A0A8I6TEF5"/>
<dbReference type="EC" id="6.1.1.15" evidence="1"/>
<sequence>MSIKLNKSLVNYVSRMLQPVSALPKDAIRHQQALSKSNRLMLDMGIIRQSYIGVYHLLPLGLRSLNKLKNLIRCRMNQIGAQELKMPLIVSTDLWKKSGRWDAAGEEIFKLNDRHKKSFLLCPTNEESAADLISTIRQLPHKSFPLLFYQINTKFRDELRPRCGLIRAREFVMKDLYSFDTDEKKARETYQMVGKVYDEIFSDLGLNTLKVAADPGEIKGIFSHEYHIECNEGEEVLNSCKKCGLTCIQNDWKECNNCKHAEFSVLNGLEVGHTFFLGTTYSDPLSAVFKLENNQMKHLMMGSYGLGVTRILASSIEVLSNEEEIRWPHTIAPYRIVIIPPKEGSKESSSAYLQYEIYDILNSQDHLKDDILIDDRQRMTIGKRIVHAKMTGYPFIIVIGSKSLQNPPLVEVIDVYNDTSYDFTLDELTSFYMNEFQRNKQSVMKS</sequence>
<dbReference type="GO" id="GO:0005524">
    <property type="term" value="F:ATP binding"/>
    <property type="evidence" value="ECO:0007669"/>
    <property type="project" value="UniProtKB-KW"/>
</dbReference>
<evidence type="ECO:0000256" key="6">
    <source>
        <dbReference type="ARBA" id="ARBA00023146"/>
    </source>
</evidence>
<dbReference type="GO" id="GO:0006433">
    <property type="term" value="P:prolyl-tRNA aminoacylation"/>
    <property type="evidence" value="ECO:0007669"/>
    <property type="project" value="InterPro"/>
</dbReference>
<dbReference type="PANTHER" id="PTHR42753:SF10">
    <property type="entry name" value="PROLINE--TRNA LIGASE, MITOCHONDRIAL-RELATED"/>
    <property type="match status" value="1"/>
</dbReference>
<dbReference type="PROSITE" id="PS50862">
    <property type="entry name" value="AA_TRNA_LIGASE_II"/>
    <property type="match status" value="1"/>
</dbReference>
<dbReference type="InterPro" id="IPR002316">
    <property type="entry name" value="Pro-tRNA-ligase_IIa"/>
</dbReference>
<dbReference type="InterPro" id="IPR045864">
    <property type="entry name" value="aa-tRNA-synth_II/BPL/LPL"/>
</dbReference>
<dbReference type="InterPro" id="IPR033730">
    <property type="entry name" value="ProRS_core_prok"/>
</dbReference>
<evidence type="ECO:0000256" key="5">
    <source>
        <dbReference type="ARBA" id="ARBA00022917"/>
    </source>
</evidence>
<organism evidence="10 11">
    <name type="scientific">Cimex lectularius</name>
    <name type="common">Bed bug</name>
    <name type="synonym">Acanthia lectularia</name>
    <dbReference type="NCBI Taxonomy" id="79782"/>
    <lineage>
        <taxon>Eukaryota</taxon>
        <taxon>Metazoa</taxon>
        <taxon>Ecdysozoa</taxon>
        <taxon>Arthropoda</taxon>
        <taxon>Hexapoda</taxon>
        <taxon>Insecta</taxon>
        <taxon>Pterygota</taxon>
        <taxon>Neoptera</taxon>
        <taxon>Paraneoptera</taxon>
        <taxon>Hemiptera</taxon>
        <taxon>Heteroptera</taxon>
        <taxon>Panheteroptera</taxon>
        <taxon>Cimicomorpha</taxon>
        <taxon>Cimicidae</taxon>
        <taxon>Cimex</taxon>
    </lineage>
</organism>
<evidence type="ECO:0000256" key="2">
    <source>
        <dbReference type="ARBA" id="ARBA00022598"/>
    </source>
</evidence>
<dbReference type="InterPro" id="IPR006195">
    <property type="entry name" value="aa-tRNA-synth_II"/>
</dbReference>
<dbReference type="CTD" id="38331"/>
<dbReference type="InterPro" id="IPR002314">
    <property type="entry name" value="aa-tRNA-synt_IIb"/>
</dbReference>
<reference evidence="10" key="1">
    <citation type="submission" date="2022-01" db="UniProtKB">
        <authorList>
            <consortium name="EnsemblMetazoa"/>
        </authorList>
    </citation>
    <scope>IDENTIFICATION</scope>
</reference>
<dbReference type="RefSeq" id="XP_014243833.1">
    <property type="nucleotide sequence ID" value="XM_014388347.2"/>
</dbReference>
<keyword evidence="4" id="KW-0067">ATP-binding</keyword>
<dbReference type="InterPro" id="IPR036621">
    <property type="entry name" value="Anticodon-bd_dom_sf"/>
</dbReference>
<dbReference type="Gene3D" id="3.30.930.10">
    <property type="entry name" value="Bira Bifunctional Protein, Domain 2"/>
    <property type="match status" value="1"/>
</dbReference>
<keyword evidence="6" id="KW-0030">Aminoacyl-tRNA synthetase</keyword>